<sequence length="95" mass="10330">MTTTCAHGTERAACRACHRLAMMRGLSTDITAMLAVVTLLVDPDELALTERQSMANHAGWLADSMRERLAIFIADDMKQADGATRTPDEPNGENP</sequence>
<evidence type="ECO:0000313" key="1">
    <source>
        <dbReference type="EMBL" id="AKH47096.1"/>
    </source>
</evidence>
<name>A0A0F7L7T6_9VIRU</name>
<reference evidence="1" key="1">
    <citation type="journal article" date="2015" name="Front. Microbiol.">
        <title>Combining genomic sequencing methods to explore viral diversity and reveal potential virus-host interactions.</title>
        <authorList>
            <person name="Chow C.E."/>
            <person name="Winget D.M."/>
            <person name="White R.A.III."/>
            <person name="Hallam S.J."/>
            <person name="Suttle C.A."/>
        </authorList>
    </citation>
    <scope>NUCLEOTIDE SEQUENCE</scope>
    <source>
        <strain evidence="1">Anoxic2_5</strain>
    </source>
</reference>
<reference evidence="1" key="2">
    <citation type="submission" date="2015-03" db="EMBL/GenBank/DDBJ databases">
        <authorList>
            <person name="Chow C.-E.T."/>
            <person name="Winget D.M."/>
            <person name="White R.A.III."/>
            <person name="Hallam S.J."/>
            <person name="Suttle C.A."/>
        </authorList>
    </citation>
    <scope>NUCLEOTIDE SEQUENCE</scope>
    <source>
        <strain evidence="1">Anoxic2_5</strain>
    </source>
</reference>
<dbReference type="EMBL" id="KR029589">
    <property type="protein sequence ID" value="AKH47096.1"/>
    <property type="molecule type" value="Genomic_DNA"/>
</dbReference>
<accession>A0A0F7L7T6</accession>
<proteinExistence type="predicted"/>
<organism evidence="1">
    <name type="scientific">uncultured marine virus</name>
    <dbReference type="NCBI Taxonomy" id="186617"/>
    <lineage>
        <taxon>Viruses</taxon>
        <taxon>environmental samples</taxon>
    </lineage>
</organism>
<protein>
    <submittedName>
        <fullName evidence="1">Uncharacterized protein</fullName>
    </submittedName>
</protein>